<evidence type="ECO:0000313" key="8">
    <source>
        <dbReference type="EMBL" id="GGF98086.1"/>
    </source>
</evidence>
<organism evidence="8 9">
    <name type="scientific">Paenibacillus albidus</name>
    <dbReference type="NCBI Taxonomy" id="2041023"/>
    <lineage>
        <taxon>Bacteria</taxon>
        <taxon>Bacillati</taxon>
        <taxon>Bacillota</taxon>
        <taxon>Bacilli</taxon>
        <taxon>Bacillales</taxon>
        <taxon>Paenibacillaceae</taxon>
        <taxon>Paenibacillus</taxon>
    </lineage>
</organism>
<evidence type="ECO:0000256" key="3">
    <source>
        <dbReference type="ARBA" id="ARBA00022679"/>
    </source>
</evidence>
<keyword evidence="9" id="KW-1185">Reference proteome</keyword>
<evidence type="ECO:0000256" key="4">
    <source>
        <dbReference type="ARBA" id="ARBA00022777"/>
    </source>
</evidence>
<feature type="transmembrane region" description="Helical" evidence="6">
    <location>
        <begin position="78"/>
        <end position="96"/>
    </location>
</feature>
<dbReference type="PANTHER" id="PTHR24421">
    <property type="entry name" value="NITRATE/NITRITE SENSOR PROTEIN NARX-RELATED"/>
    <property type="match status" value="1"/>
</dbReference>
<sequence length="405" mass="46442">MNILKKLQTEPKAQYENADEMLVSRFPILLWILLVYAATMILQNFSELLLLNSLFFTGTYIFHILMHWNSYRLTRSRSWLYFLVQGLLILTCALLLPEGSPAVLIGLFPVLIGQSIGLYYQKRKIMLVFLYCVFMFFYAELYLGKMPEMLLLVPLFLLMLIIVIAYALLFFQQVHARLRTQTFLKDLEDAHRKVEELTLANERQRMARDLHDTLAQGVAGLIMQLEAADAFISQDNIRRSQEIIQLSMSQARRTLADARRAIDNLRLKSASELDFREALTDEIQRFIQATGIEVYSKIQLSSRLSRKLMEHSLQIVSECLTNVAKHAKADKVWVNVTERNSRIQIEVKDNGKGFDMSLIGNQTGHYGILGLHERARLIGGQLQITSLPSGTRIIMEAPINEGDKV</sequence>
<dbReference type="PANTHER" id="PTHR24421:SF55">
    <property type="entry name" value="SENSOR HISTIDINE KINASE YDFH"/>
    <property type="match status" value="1"/>
</dbReference>
<dbReference type="InterPro" id="IPR003594">
    <property type="entry name" value="HATPase_dom"/>
</dbReference>
<keyword evidence="6" id="KW-0472">Membrane</keyword>
<dbReference type="EMBL" id="BMKR01000026">
    <property type="protein sequence ID" value="GGF98086.1"/>
    <property type="molecule type" value="Genomic_DNA"/>
</dbReference>
<dbReference type="Pfam" id="PF07730">
    <property type="entry name" value="HisKA_3"/>
    <property type="match status" value="1"/>
</dbReference>
<dbReference type="InterPro" id="IPR050482">
    <property type="entry name" value="Sensor_HK_TwoCompSys"/>
</dbReference>
<dbReference type="RefSeq" id="WP_189029537.1">
    <property type="nucleotide sequence ID" value="NZ_BMKR01000026.1"/>
</dbReference>
<feature type="transmembrane region" description="Helical" evidence="6">
    <location>
        <begin position="102"/>
        <end position="120"/>
    </location>
</feature>
<keyword evidence="6" id="KW-0812">Transmembrane</keyword>
<evidence type="ECO:0000256" key="1">
    <source>
        <dbReference type="ARBA" id="ARBA00000085"/>
    </source>
</evidence>
<keyword evidence="6" id="KW-1133">Transmembrane helix</keyword>
<evidence type="ECO:0000313" key="9">
    <source>
        <dbReference type="Proteomes" id="UP000637643"/>
    </source>
</evidence>
<dbReference type="GO" id="GO:0000155">
    <property type="term" value="F:phosphorelay sensor kinase activity"/>
    <property type="evidence" value="ECO:0007669"/>
    <property type="project" value="InterPro"/>
</dbReference>
<dbReference type="Gene3D" id="3.30.565.10">
    <property type="entry name" value="Histidine kinase-like ATPase, C-terminal domain"/>
    <property type="match status" value="1"/>
</dbReference>
<dbReference type="SMART" id="SM00387">
    <property type="entry name" value="HATPase_c"/>
    <property type="match status" value="1"/>
</dbReference>
<feature type="transmembrane region" description="Helical" evidence="6">
    <location>
        <begin position="125"/>
        <end position="143"/>
    </location>
</feature>
<evidence type="ECO:0000256" key="5">
    <source>
        <dbReference type="ARBA" id="ARBA00023012"/>
    </source>
</evidence>
<dbReference type="InterPro" id="IPR036890">
    <property type="entry name" value="HATPase_C_sf"/>
</dbReference>
<dbReference type="AlphaFoldDB" id="A0A917CUF0"/>
<evidence type="ECO:0000256" key="6">
    <source>
        <dbReference type="SAM" id="Phobius"/>
    </source>
</evidence>
<dbReference type="GO" id="GO:0046983">
    <property type="term" value="F:protein dimerization activity"/>
    <property type="evidence" value="ECO:0007669"/>
    <property type="project" value="InterPro"/>
</dbReference>
<name>A0A917CUF0_9BACL</name>
<keyword evidence="5" id="KW-0902">Two-component regulatory system</keyword>
<protein>
    <recommendedName>
        <fullName evidence="2">histidine kinase</fullName>
        <ecNumber evidence="2">2.7.13.3</ecNumber>
    </recommendedName>
</protein>
<reference evidence="8" key="2">
    <citation type="submission" date="2020-09" db="EMBL/GenBank/DDBJ databases">
        <authorList>
            <person name="Sun Q."/>
            <person name="Zhou Y."/>
        </authorList>
    </citation>
    <scope>NUCLEOTIDE SEQUENCE</scope>
    <source>
        <strain evidence="8">CGMCC 1.16134</strain>
    </source>
</reference>
<evidence type="ECO:0000256" key="2">
    <source>
        <dbReference type="ARBA" id="ARBA00012438"/>
    </source>
</evidence>
<dbReference type="GO" id="GO:0016020">
    <property type="term" value="C:membrane"/>
    <property type="evidence" value="ECO:0007669"/>
    <property type="project" value="InterPro"/>
</dbReference>
<comment type="catalytic activity">
    <reaction evidence="1">
        <text>ATP + protein L-histidine = ADP + protein N-phospho-L-histidine.</text>
        <dbReference type="EC" id="2.7.13.3"/>
    </reaction>
</comment>
<dbReference type="SUPFAM" id="SSF55874">
    <property type="entry name" value="ATPase domain of HSP90 chaperone/DNA topoisomerase II/histidine kinase"/>
    <property type="match status" value="1"/>
</dbReference>
<proteinExistence type="predicted"/>
<feature type="transmembrane region" description="Helical" evidence="6">
    <location>
        <begin position="21"/>
        <end position="42"/>
    </location>
</feature>
<accession>A0A917CUF0</accession>
<dbReference type="CDD" id="cd16917">
    <property type="entry name" value="HATPase_UhpB-NarQ-NarX-like"/>
    <property type="match status" value="1"/>
</dbReference>
<keyword evidence="4 8" id="KW-0418">Kinase</keyword>
<feature type="domain" description="Histidine kinase/HSP90-like ATPase" evidence="7">
    <location>
        <begin position="308"/>
        <end position="401"/>
    </location>
</feature>
<evidence type="ECO:0000259" key="7">
    <source>
        <dbReference type="SMART" id="SM00387"/>
    </source>
</evidence>
<feature type="transmembrane region" description="Helical" evidence="6">
    <location>
        <begin position="48"/>
        <end position="66"/>
    </location>
</feature>
<reference evidence="8" key="1">
    <citation type="journal article" date="2014" name="Int. J. Syst. Evol. Microbiol.">
        <title>Complete genome sequence of Corynebacterium casei LMG S-19264T (=DSM 44701T), isolated from a smear-ripened cheese.</title>
        <authorList>
            <consortium name="US DOE Joint Genome Institute (JGI-PGF)"/>
            <person name="Walter F."/>
            <person name="Albersmeier A."/>
            <person name="Kalinowski J."/>
            <person name="Ruckert C."/>
        </authorList>
    </citation>
    <scope>NUCLEOTIDE SEQUENCE</scope>
    <source>
        <strain evidence="8">CGMCC 1.16134</strain>
    </source>
</reference>
<dbReference type="Proteomes" id="UP000637643">
    <property type="component" value="Unassembled WGS sequence"/>
</dbReference>
<keyword evidence="3" id="KW-0808">Transferase</keyword>
<gene>
    <name evidence="8" type="ORF">GCM10010912_48520</name>
</gene>
<dbReference type="Pfam" id="PF02518">
    <property type="entry name" value="HATPase_c"/>
    <property type="match status" value="1"/>
</dbReference>
<comment type="caution">
    <text evidence="8">The sequence shown here is derived from an EMBL/GenBank/DDBJ whole genome shotgun (WGS) entry which is preliminary data.</text>
</comment>
<dbReference type="InterPro" id="IPR011712">
    <property type="entry name" value="Sig_transdc_His_kin_sub3_dim/P"/>
</dbReference>
<feature type="transmembrane region" description="Helical" evidence="6">
    <location>
        <begin position="149"/>
        <end position="171"/>
    </location>
</feature>
<dbReference type="Gene3D" id="1.20.5.1930">
    <property type="match status" value="1"/>
</dbReference>
<dbReference type="EC" id="2.7.13.3" evidence="2"/>